<comment type="caution">
    <text evidence="2">The sequence shown here is derived from an EMBL/GenBank/DDBJ whole genome shotgun (WGS) entry which is preliminary data.</text>
</comment>
<organism evidence="2 3">
    <name type="scientific">Longispora fulva</name>
    <dbReference type="NCBI Taxonomy" id="619741"/>
    <lineage>
        <taxon>Bacteria</taxon>
        <taxon>Bacillati</taxon>
        <taxon>Actinomycetota</taxon>
        <taxon>Actinomycetes</taxon>
        <taxon>Micromonosporales</taxon>
        <taxon>Micromonosporaceae</taxon>
        <taxon>Longispora</taxon>
    </lineage>
</organism>
<keyword evidence="3" id="KW-1185">Reference proteome</keyword>
<reference evidence="2" key="1">
    <citation type="submission" date="2020-11" db="EMBL/GenBank/DDBJ databases">
        <title>Sequencing the genomes of 1000 actinobacteria strains.</title>
        <authorList>
            <person name="Klenk H.-P."/>
        </authorList>
    </citation>
    <scope>NUCLEOTIDE SEQUENCE</scope>
    <source>
        <strain evidence="2">DSM 45356</strain>
    </source>
</reference>
<name>A0A8J7GFA5_9ACTN</name>
<evidence type="ECO:0000313" key="2">
    <source>
        <dbReference type="EMBL" id="MBG6134813.1"/>
    </source>
</evidence>
<dbReference type="EMBL" id="JADOUF010000001">
    <property type="protein sequence ID" value="MBG6134813.1"/>
    <property type="molecule type" value="Genomic_DNA"/>
</dbReference>
<gene>
    <name evidence="2" type="ORF">IW245_001007</name>
</gene>
<feature type="domain" description="Amidohydrolase-related" evidence="1">
    <location>
        <begin position="3"/>
        <end position="239"/>
    </location>
</feature>
<sequence length="255" mass="28064">MIIDCHCHAGHGDGLTGPWDTAAPLDGYLRRARAAGIDRTVLFAAFHSDYATANREVARIVAADRRRFLGFAFVHTVSDAGRIGDLVGEAVTVHGFRGIKAHRHDGPLTRELCEVALRWRLPVLYDPFGEVAPLEVVAAEYPDVDFVVPHLGSFPDHWAAQRQFLDILARHRNVHTDTSGVRYFDLLVEAVRRAGPHKILFGTDGPLLHPGLELAKVRALGLPPAAERLVLGGNLRRLLAKARRPRRPGPPPHST</sequence>
<dbReference type="InterPro" id="IPR032466">
    <property type="entry name" value="Metal_Hydrolase"/>
</dbReference>
<evidence type="ECO:0000313" key="3">
    <source>
        <dbReference type="Proteomes" id="UP000622552"/>
    </source>
</evidence>
<dbReference type="Pfam" id="PF04909">
    <property type="entry name" value="Amidohydro_2"/>
    <property type="match status" value="1"/>
</dbReference>
<dbReference type="RefSeq" id="WP_197002002.1">
    <property type="nucleotide sequence ID" value="NZ_BONS01000004.1"/>
</dbReference>
<dbReference type="InterPro" id="IPR006680">
    <property type="entry name" value="Amidohydro-rel"/>
</dbReference>
<dbReference type="Proteomes" id="UP000622552">
    <property type="component" value="Unassembled WGS sequence"/>
</dbReference>
<dbReference type="AlphaFoldDB" id="A0A8J7GFA5"/>
<dbReference type="Gene3D" id="3.20.20.140">
    <property type="entry name" value="Metal-dependent hydrolases"/>
    <property type="match status" value="1"/>
</dbReference>
<dbReference type="SUPFAM" id="SSF51556">
    <property type="entry name" value="Metallo-dependent hydrolases"/>
    <property type="match status" value="1"/>
</dbReference>
<accession>A0A8J7GFA5</accession>
<dbReference type="GO" id="GO:0016787">
    <property type="term" value="F:hydrolase activity"/>
    <property type="evidence" value="ECO:0007669"/>
    <property type="project" value="UniProtKB-KW"/>
</dbReference>
<protein>
    <submittedName>
        <fullName evidence="2">Putative TIM-barrel fold metal-dependent hydrolase</fullName>
    </submittedName>
</protein>
<evidence type="ECO:0000259" key="1">
    <source>
        <dbReference type="Pfam" id="PF04909"/>
    </source>
</evidence>
<keyword evidence="2" id="KW-0378">Hydrolase</keyword>
<proteinExistence type="predicted"/>